<feature type="region of interest" description="Disordered" evidence="3">
    <location>
        <begin position="91"/>
        <end position="557"/>
    </location>
</feature>
<feature type="compositionally biased region" description="Low complexity" evidence="3">
    <location>
        <begin position="420"/>
        <end position="429"/>
    </location>
</feature>
<evidence type="ECO:0008006" key="6">
    <source>
        <dbReference type="Google" id="ProtNLM"/>
    </source>
</evidence>
<dbReference type="GO" id="GO:0005634">
    <property type="term" value="C:nucleus"/>
    <property type="evidence" value="ECO:0007669"/>
    <property type="project" value="UniProtKB-SubCell"/>
</dbReference>
<gene>
    <name evidence="4" type="ORF">D9615_006687</name>
</gene>
<feature type="region of interest" description="Disordered" evidence="3">
    <location>
        <begin position="901"/>
        <end position="975"/>
    </location>
</feature>
<dbReference type="Gene3D" id="3.30.160.360">
    <property type="match status" value="1"/>
</dbReference>
<feature type="compositionally biased region" description="Low complexity" evidence="3">
    <location>
        <begin position="512"/>
        <end position="525"/>
    </location>
</feature>
<dbReference type="OrthoDB" id="285793at2759"/>
<evidence type="ECO:0000313" key="5">
    <source>
        <dbReference type="Proteomes" id="UP000565441"/>
    </source>
</evidence>
<feature type="compositionally biased region" description="Basic and acidic residues" evidence="3">
    <location>
        <begin position="155"/>
        <end position="174"/>
    </location>
</feature>
<dbReference type="Pfam" id="PF05965">
    <property type="entry name" value="FYRC"/>
    <property type="match status" value="1"/>
</dbReference>
<feature type="region of interest" description="Disordered" evidence="3">
    <location>
        <begin position="991"/>
        <end position="1025"/>
    </location>
</feature>
<accession>A0A8H5H6Z9</accession>
<dbReference type="InterPro" id="IPR003888">
    <property type="entry name" value="FYrich_N"/>
</dbReference>
<feature type="compositionally biased region" description="Low complexity" evidence="3">
    <location>
        <begin position="927"/>
        <end position="952"/>
    </location>
</feature>
<feature type="compositionally biased region" description="Polar residues" evidence="3">
    <location>
        <begin position="190"/>
        <end position="209"/>
    </location>
</feature>
<organism evidence="4 5">
    <name type="scientific">Tricholomella constricta</name>
    <dbReference type="NCBI Taxonomy" id="117010"/>
    <lineage>
        <taxon>Eukaryota</taxon>
        <taxon>Fungi</taxon>
        <taxon>Dikarya</taxon>
        <taxon>Basidiomycota</taxon>
        <taxon>Agaricomycotina</taxon>
        <taxon>Agaricomycetes</taxon>
        <taxon>Agaricomycetidae</taxon>
        <taxon>Agaricales</taxon>
        <taxon>Tricholomatineae</taxon>
        <taxon>Lyophyllaceae</taxon>
        <taxon>Tricholomella</taxon>
    </lineage>
</organism>
<sequence>MSRRRSNSSTMGPPTDRDGPMGPPSSSAPQPKPKDNHEINEKYRKLKRRFFELEEKHKETSTELQRSGERNVKMREERNILLDRIIELESEQPFQNGRSSASPPSLQPNSSAFPRTLLNARTRTSHVANPRHANAEDDADDDFDPIPTSRCLGPEARRRGEDEPMERHVEDSRNGGRRSRGSLPNSGSSHQGSPSPDHNSPTLPSTSISGRRASAERVTSPGAHNATASSSSSSSRGHLRHSPLPSNQSHSPLYAHQPPQYNEQARMSPSHHYSHPHQHFRSPDRGEYGHSSPKEAMDVSMDDDRGYDPSSRPDDMHSLRRDGSPNRDSGGSDPKTHEQNGLQNALSPGVGDAESGPSTSRSTEPASGPSRTTRRSTRVSVASHDRESEHDPAPRTRGAAKRKASSPPAVKVRVTRKESAALAAAAAAAKAEEAEAIKECSPQPSSVVVRDPTSPPTAYQPSPPTPLSAPSPLSPPPPPDIQEKQYASTSTSPVPQSRQISPSQNPTSTVMANSSRHSSAAAASPAPGPDPNIDPNLAGTRFESAETGSAKESSPMESIVKVAEAAIAAQNAAKSATSSTSASPAPSQTQPPVTARSNGSGTSTSPTSYNPYMITTQMVPGKINTMGMASPPGMMPLSMNPYAMYYAPGTPITPGTPTYPHPYNPYYYLTGPMPGPNGMYPANPNFVPPSSQRPPSEVQRHAKPKRLKAHTVTSKSFSIPMVPRDKRGKPMLPLNVGIMTVISLGDVCMREHFHTERYIFPVGYEVTRRYLSTVDPNIEVVYHCTILDGGDGPKFQIVPSDVPDRPVIAGTATGAWSSIVKQANAIRNRQHSNSVSGPDFFGLGQNTIKHLIQELPNADRLRDYVWQTFVEGGPLGGRHAAVIPALPEEYDASMPIGAYYPTDRDKMRRTSGTPDTPSPKGISHYPQHIIAQAEAQRAQQQALQQAQQIGAQPLKPGEGSGLQQLKGANQPPGQQSLAAMGFQEYRPQLATSADRTPSGPGASAAPSSYVPDGGPPPAAAGTTSVPATFASIMNAYPTTSGPPPPAQ</sequence>
<feature type="compositionally biased region" description="Polar residues" evidence="3">
    <location>
        <begin position="356"/>
        <end position="365"/>
    </location>
</feature>
<feature type="compositionally biased region" description="Polar residues" evidence="3">
    <location>
        <begin position="485"/>
        <end position="511"/>
    </location>
</feature>
<feature type="compositionally biased region" description="Polar residues" evidence="3">
    <location>
        <begin position="961"/>
        <end position="975"/>
    </location>
</feature>
<keyword evidence="2" id="KW-0539">Nucleus</keyword>
<reference evidence="4 5" key="1">
    <citation type="journal article" date="2020" name="ISME J.">
        <title>Uncovering the hidden diversity of litter-decomposition mechanisms in mushroom-forming fungi.</title>
        <authorList>
            <person name="Floudas D."/>
            <person name="Bentzer J."/>
            <person name="Ahren D."/>
            <person name="Johansson T."/>
            <person name="Persson P."/>
            <person name="Tunlid A."/>
        </authorList>
    </citation>
    <scope>NUCLEOTIDE SEQUENCE [LARGE SCALE GENOMIC DNA]</scope>
    <source>
        <strain evidence="4 5">CBS 661.87</strain>
    </source>
</reference>
<feature type="compositionally biased region" description="Polar residues" evidence="3">
    <location>
        <begin position="546"/>
        <end position="556"/>
    </location>
</feature>
<dbReference type="InterPro" id="IPR003889">
    <property type="entry name" value="FYrich_C"/>
</dbReference>
<comment type="caution">
    <text evidence="4">The sequence shown here is derived from an EMBL/GenBank/DDBJ whole genome shotgun (WGS) entry which is preliminary data.</text>
</comment>
<evidence type="ECO:0000256" key="2">
    <source>
        <dbReference type="ARBA" id="ARBA00023242"/>
    </source>
</evidence>
<evidence type="ECO:0000256" key="3">
    <source>
        <dbReference type="SAM" id="MobiDB-lite"/>
    </source>
</evidence>
<evidence type="ECO:0000313" key="4">
    <source>
        <dbReference type="EMBL" id="KAF5377869.1"/>
    </source>
</evidence>
<dbReference type="PROSITE" id="PS51542">
    <property type="entry name" value="FYRN"/>
    <property type="match status" value="1"/>
</dbReference>
<dbReference type="Pfam" id="PF05964">
    <property type="entry name" value="FYRN"/>
    <property type="match status" value="1"/>
</dbReference>
<name>A0A8H5H6Z9_9AGAR</name>
<keyword evidence="5" id="KW-1185">Reference proteome</keyword>
<comment type="subcellular location">
    <subcellularLocation>
        <location evidence="1">Nucleus</location>
    </subcellularLocation>
</comment>
<evidence type="ECO:0000256" key="1">
    <source>
        <dbReference type="ARBA" id="ARBA00004123"/>
    </source>
</evidence>
<feature type="region of interest" description="Disordered" evidence="3">
    <location>
        <begin position="1"/>
        <end position="76"/>
    </location>
</feature>
<dbReference type="EMBL" id="JAACJP010000022">
    <property type="protein sequence ID" value="KAF5377869.1"/>
    <property type="molecule type" value="Genomic_DNA"/>
</dbReference>
<dbReference type="PROSITE" id="PS51543">
    <property type="entry name" value="FYRC"/>
    <property type="match status" value="1"/>
</dbReference>
<feature type="compositionally biased region" description="Basic and acidic residues" evidence="3">
    <location>
        <begin position="281"/>
        <end position="325"/>
    </location>
</feature>
<feature type="compositionally biased region" description="Pro residues" evidence="3">
    <location>
        <begin position="461"/>
        <end position="480"/>
    </location>
</feature>
<dbReference type="SMART" id="SM00541">
    <property type="entry name" value="FYRN"/>
    <property type="match status" value="1"/>
</dbReference>
<feature type="compositionally biased region" description="Polar residues" evidence="3">
    <location>
        <begin position="92"/>
        <end position="127"/>
    </location>
</feature>
<dbReference type="Proteomes" id="UP000565441">
    <property type="component" value="Unassembled WGS sequence"/>
</dbReference>
<feature type="compositionally biased region" description="Basic and acidic residues" evidence="3">
    <location>
        <begin position="32"/>
        <end position="76"/>
    </location>
</feature>
<proteinExistence type="predicted"/>
<dbReference type="AlphaFoldDB" id="A0A8H5H6Z9"/>
<feature type="region of interest" description="Disordered" evidence="3">
    <location>
        <begin position="575"/>
        <end position="612"/>
    </location>
</feature>
<feature type="compositionally biased region" description="Low complexity" evidence="3">
    <location>
        <begin position="997"/>
        <end position="1008"/>
    </location>
</feature>
<protein>
    <recommendedName>
        <fullName evidence="6">Transforming growth factor beta regulator 1</fullName>
    </recommendedName>
</protein>
<feature type="compositionally biased region" description="Basic and acidic residues" evidence="3">
    <location>
        <begin position="383"/>
        <end position="394"/>
    </location>
</feature>